<evidence type="ECO:0000313" key="1">
    <source>
        <dbReference type="EMBL" id="AVZ72757.1"/>
    </source>
</evidence>
<sequence length="71" mass="8154">MKCPQCAARLAPLGSDWYRCGACGYEISEDALQLHLELVAAFEDDPAKFFARVRDRRDAIRALEPVWQRTR</sequence>
<evidence type="ECO:0000313" key="2">
    <source>
        <dbReference type="Proteomes" id="UP000244201"/>
    </source>
</evidence>
<accession>A0A2R4T113</accession>
<protein>
    <submittedName>
        <fullName evidence="1">Uncharacterized protein</fullName>
    </submittedName>
</protein>
<reference evidence="1 2" key="1">
    <citation type="submission" date="2018-01" db="EMBL/GenBank/DDBJ databases">
        <title>Complete genome sequence of Streptomyces lunaelactis MM109T, a Ferroverdin A producer isolated from cave moonmilk deposits.</title>
        <authorList>
            <person name="Naome A."/>
            <person name="Martinet L."/>
            <person name="Maciejewska M."/>
            <person name="Anderssen S."/>
            <person name="Adam D."/>
            <person name="Tenconi E."/>
            <person name="Deflandre B."/>
            <person name="Arguelles-Arias A."/>
            <person name="Calusinska M."/>
            <person name="Copieters W."/>
            <person name="Karim L."/>
            <person name="Hanikenne M."/>
            <person name="Baurain D."/>
            <person name="van Wezel G."/>
            <person name="Smargiasso N."/>
            <person name="de Pauw E."/>
            <person name="Delfosse P."/>
            <person name="Rigali S."/>
        </authorList>
    </citation>
    <scope>NUCLEOTIDE SEQUENCE [LARGE SCALE GENOMIC DNA]</scope>
    <source>
        <strain evidence="1 2">MM109</strain>
    </source>
</reference>
<proteinExistence type="predicted"/>
<gene>
    <name evidence="1" type="ORF">SLUN_11715</name>
</gene>
<organism evidence="1 2">
    <name type="scientific">Streptomyces lunaelactis</name>
    <dbReference type="NCBI Taxonomy" id="1535768"/>
    <lineage>
        <taxon>Bacteria</taxon>
        <taxon>Bacillati</taxon>
        <taxon>Actinomycetota</taxon>
        <taxon>Actinomycetes</taxon>
        <taxon>Kitasatosporales</taxon>
        <taxon>Streptomycetaceae</taxon>
        <taxon>Streptomyces</taxon>
    </lineage>
</organism>
<dbReference type="RefSeq" id="WP_108148437.1">
    <property type="nucleotide sequence ID" value="NZ_CP026304.1"/>
</dbReference>
<dbReference type="Proteomes" id="UP000244201">
    <property type="component" value="Chromosome"/>
</dbReference>
<dbReference type="KEGG" id="slk:SLUN_11715"/>
<keyword evidence="2" id="KW-1185">Reference proteome</keyword>
<dbReference type="AlphaFoldDB" id="A0A2R4T113"/>
<dbReference type="OrthoDB" id="69438at2"/>
<name>A0A2R4T113_9ACTN</name>
<dbReference type="GeneID" id="55655925"/>
<dbReference type="EMBL" id="CP026304">
    <property type="protein sequence ID" value="AVZ72757.1"/>
    <property type="molecule type" value="Genomic_DNA"/>
</dbReference>